<keyword evidence="1" id="KW-0472">Membrane</keyword>
<keyword evidence="1" id="KW-0812">Transmembrane</keyword>
<evidence type="ECO:0000313" key="3">
    <source>
        <dbReference type="EMBL" id="WPJ94167.1"/>
    </source>
</evidence>
<proteinExistence type="predicted"/>
<dbReference type="InterPro" id="IPR042095">
    <property type="entry name" value="SUMF_sf"/>
</dbReference>
<feature type="domain" description="Sulfatase-modifying factor enzyme-like" evidence="2">
    <location>
        <begin position="431"/>
        <end position="538"/>
    </location>
</feature>
<evidence type="ECO:0000259" key="2">
    <source>
        <dbReference type="Pfam" id="PF03781"/>
    </source>
</evidence>
<organism evidence="3 4">
    <name type="scientific">Coraliomargarita algicola</name>
    <dbReference type="NCBI Taxonomy" id="3092156"/>
    <lineage>
        <taxon>Bacteria</taxon>
        <taxon>Pseudomonadati</taxon>
        <taxon>Verrucomicrobiota</taxon>
        <taxon>Opitutia</taxon>
        <taxon>Puniceicoccales</taxon>
        <taxon>Coraliomargaritaceae</taxon>
        <taxon>Coraliomargarita</taxon>
    </lineage>
</organism>
<evidence type="ECO:0000256" key="1">
    <source>
        <dbReference type="SAM" id="Phobius"/>
    </source>
</evidence>
<dbReference type="RefSeq" id="WP_319831112.1">
    <property type="nucleotide sequence ID" value="NZ_CP138858.1"/>
</dbReference>
<protein>
    <submittedName>
        <fullName evidence="3">SUMF1/EgtB/PvdO family nonheme iron enzyme</fullName>
    </submittedName>
</protein>
<feature type="transmembrane region" description="Helical" evidence="1">
    <location>
        <begin position="21"/>
        <end position="42"/>
    </location>
</feature>
<sequence>MANFKKSSHRHLPHASSGIKKFVIGLLIVVLALAILAGFWFLSQLGPKDVDYRDLNYSVEVPESVKALQEESLALESQFEDILALRDAGPEDILLLKGALTKQEAYLSQISRVDSEGQKRLVNLKERYHNLAAEPMRLESLDLEREAEALVAEEDYENARVKFREAYQKQRQINETFPLSSAYNVGRATRLERQARYLMAVPLLQRSIALEEEADLFIERQEWGPAEERLQQAMALQDQLNREYRGTNQSSVARLERLRIKLVGIRSGQSYVEVQRVAQLADERRAANENLEAAALYLEASRLQRQLNDAYRDSPYASSERVSEYQRKSQTAESFELGLAIERNHDLMQKLLAERRTYEAAEVIAALRRDIKQMEEAFPRSSLNDEDLQLKVRYLNLVQNDLGFIQDRIYDALLPIPEVEGWRMLRTEVPQALYSLIMGTNPSRNKGDVRPVDSVSWVEAKNFCERLSWILGESVRLPTENEFRQALGALRYVVLEDHVWSVSDAEGVPQSVATKAAFASGFYDLLGNVSEWLESINRFDTEDARHIGGHAQDRLESIFTVPIREAPRGERNRLTGFRVVVKVD</sequence>
<name>A0ABZ0RF38_9BACT</name>
<dbReference type="InterPro" id="IPR016187">
    <property type="entry name" value="CTDL_fold"/>
</dbReference>
<dbReference type="Pfam" id="PF03781">
    <property type="entry name" value="FGE-sulfatase"/>
    <property type="match status" value="1"/>
</dbReference>
<accession>A0ABZ0RF38</accession>
<dbReference type="InterPro" id="IPR005532">
    <property type="entry name" value="SUMF_dom"/>
</dbReference>
<keyword evidence="4" id="KW-1185">Reference proteome</keyword>
<gene>
    <name evidence="3" type="ORF">SH580_12060</name>
</gene>
<dbReference type="EMBL" id="CP138858">
    <property type="protein sequence ID" value="WPJ94167.1"/>
    <property type="molecule type" value="Genomic_DNA"/>
</dbReference>
<keyword evidence="1" id="KW-1133">Transmembrane helix</keyword>
<reference evidence="3 4" key="1">
    <citation type="submission" date="2023-11" db="EMBL/GenBank/DDBJ databases">
        <title>Coraliomargarita sp. nov., isolated from marine algae.</title>
        <authorList>
            <person name="Lee J.K."/>
            <person name="Baek J.H."/>
            <person name="Kim J.M."/>
            <person name="Choi D.G."/>
            <person name="Jeon C.O."/>
        </authorList>
    </citation>
    <scope>NUCLEOTIDE SEQUENCE [LARGE SCALE GENOMIC DNA]</scope>
    <source>
        <strain evidence="3 4">J2-16</strain>
    </source>
</reference>
<dbReference type="Gene3D" id="3.90.1580.10">
    <property type="entry name" value="paralog of FGE (formylglycine-generating enzyme)"/>
    <property type="match status" value="1"/>
</dbReference>
<dbReference type="SUPFAM" id="SSF56436">
    <property type="entry name" value="C-type lectin-like"/>
    <property type="match status" value="1"/>
</dbReference>
<dbReference type="Proteomes" id="UP001324993">
    <property type="component" value="Chromosome"/>
</dbReference>
<evidence type="ECO:0000313" key="4">
    <source>
        <dbReference type="Proteomes" id="UP001324993"/>
    </source>
</evidence>